<evidence type="ECO:0000313" key="3">
    <source>
        <dbReference type="Proteomes" id="UP001189122"/>
    </source>
</evidence>
<organism evidence="2">
    <name type="scientific">Spirodela intermedia</name>
    <name type="common">Intermediate duckweed</name>
    <dbReference type="NCBI Taxonomy" id="51605"/>
    <lineage>
        <taxon>Eukaryota</taxon>
        <taxon>Viridiplantae</taxon>
        <taxon>Streptophyta</taxon>
        <taxon>Embryophyta</taxon>
        <taxon>Tracheophyta</taxon>
        <taxon>Spermatophyta</taxon>
        <taxon>Magnoliopsida</taxon>
        <taxon>Liliopsida</taxon>
        <taxon>Araceae</taxon>
        <taxon>Lemnoideae</taxon>
        <taxon>Spirodela</taxon>
    </lineage>
</organism>
<dbReference type="SMART" id="SM00672">
    <property type="entry name" value="CAP10"/>
    <property type="match status" value="1"/>
</dbReference>
<dbReference type="AlphaFoldDB" id="A0A7I8IJA2"/>
<dbReference type="PANTHER" id="PTHR12203">
    <property type="entry name" value="KDEL LYS-ASP-GLU-LEU CONTAINING - RELATED"/>
    <property type="match status" value="1"/>
</dbReference>
<dbReference type="InterPro" id="IPR051091">
    <property type="entry name" value="O-Glucosyltr/Glycosyltrsf_90"/>
</dbReference>
<proteinExistence type="predicted"/>
<dbReference type="InterPro" id="IPR006598">
    <property type="entry name" value="CAP10"/>
</dbReference>
<dbReference type="EMBL" id="LR743591">
    <property type="protein sequence ID" value="CAA2618201.1"/>
    <property type="molecule type" value="Genomic_DNA"/>
</dbReference>
<feature type="domain" description="Glycosyl transferase CAP10" evidence="1">
    <location>
        <begin position="48"/>
        <end position="294"/>
    </location>
</feature>
<protein>
    <recommendedName>
        <fullName evidence="1">Glycosyl transferase CAP10 domain-containing protein</fullName>
    </recommendedName>
</protein>
<reference evidence="2 3" key="1">
    <citation type="submission" date="2019-12" db="EMBL/GenBank/DDBJ databases">
        <authorList>
            <person name="Scholz U."/>
            <person name="Mascher M."/>
            <person name="Fiebig A."/>
        </authorList>
    </citation>
    <scope>NUCLEOTIDE SEQUENCE</scope>
</reference>
<dbReference type="PANTHER" id="PTHR12203:SF105">
    <property type="entry name" value="OS08G0101800 PROTEIN"/>
    <property type="match status" value="1"/>
</dbReference>
<dbReference type="EMBL" id="CACRZD030000004">
    <property type="protein sequence ID" value="CAA6657918.1"/>
    <property type="molecule type" value="Genomic_DNA"/>
</dbReference>
<sequence length="375" mass="43763">MVEKARAHFRLVIVGGRAYVEKYDRSFQTRDVFTQWGILQLLRRYPGKLPDLELMFDCNDHPRIPKSPAAGPPPPALFHYCGDDSTADITFPDWSFWGWPEVNIKPWEPLSAEMKAANRHLRWADREPYAYWKGNQWVDRRRQELLQCNVSDKQDWNARLYSQDWVAESQKGFENSDLARQCKHKYKIYIEGRAWSVSRKYIQACDSPVLVVAPRYYEFFSRGMAPLRHYWPVRVDAMCAAIKFAVDWGGHHQKEAQEIGRNGSSFVFEEVKMEYVYDYMLHLLTEYARLLRFKPVVPPGAVELCREELACPVEPLAREFMRQSEVRAPAAMPPCSLPPPMKPEEVKLLWAERANATHQVELLETRPLADSEKKP</sequence>
<evidence type="ECO:0000313" key="2">
    <source>
        <dbReference type="EMBL" id="CAA2618201.1"/>
    </source>
</evidence>
<name>A0A7I8IJA2_SPIIN</name>
<evidence type="ECO:0000259" key="1">
    <source>
        <dbReference type="SMART" id="SM00672"/>
    </source>
</evidence>
<gene>
    <name evidence="2" type="ORF">SI7747_04004368</name>
</gene>
<accession>A0A7I8IJA2</accession>
<dbReference type="Proteomes" id="UP001189122">
    <property type="component" value="Unassembled WGS sequence"/>
</dbReference>
<dbReference type="Pfam" id="PF05686">
    <property type="entry name" value="Glyco_transf_90"/>
    <property type="match status" value="1"/>
</dbReference>
<keyword evidence="3" id="KW-1185">Reference proteome</keyword>